<dbReference type="InterPro" id="IPR022996">
    <property type="entry name" value="UPF0310"/>
</dbReference>
<dbReference type="HAMAP" id="MF_00771">
    <property type="entry name" value="UPF0310"/>
    <property type="match status" value="1"/>
</dbReference>
<dbReference type="AlphaFoldDB" id="A0A7W6W6E4"/>
<organism evidence="3 4">
    <name type="scientific">Rhizobium esperanzae</name>
    <dbReference type="NCBI Taxonomy" id="1967781"/>
    <lineage>
        <taxon>Bacteria</taxon>
        <taxon>Pseudomonadati</taxon>
        <taxon>Pseudomonadota</taxon>
        <taxon>Alphaproteobacteria</taxon>
        <taxon>Hyphomicrobiales</taxon>
        <taxon>Rhizobiaceae</taxon>
        <taxon>Rhizobium/Agrobacterium group</taxon>
        <taxon>Rhizobium</taxon>
    </lineage>
</organism>
<dbReference type="Gene3D" id="3.10.590.10">
    <property type="entry name" value="ph1033 like domains"/>
    <property type="match status" value="1"/>
</dbReference>
<dbReference type="EMBL" id="JACIFY010000016">
    <property type="protein sequence ID" value="MBB4237584.1"/>
    <property type="molecule type" value="Genomic_DNA"/>
</dbReference>
<comment type="similarity">
    <text evidence="1">Belongs to the UPF0310 family.</text>
</comment>
<gene>
    <name evidence="3" type="ORF">GGD57_004186</name>
</gene>
<dbReference type="InterPro" id="IPR002740">
    <property type="entry name" value="EVE_domain"/>
</dbReference>
<sequence>MSRSWIAVASANHVRIGREAGFMQVCHGKAAPLKRSAPGDRVIYYSPTETFGGKDRLQAFTAMGVVEETAAYQVEVQPGFRPWRRDVAWWQAVETPIRPLLGRLSFTSDRAGWGYRLRFGLFEIDNDDAELIAEAMFAEPLMHAARARAALPLQGSLDRAVQVSRKR</sequence>
<dbReference type="InterPro" id="IPR015947">
    <property type="entry name" value="PUA-like_sf"/>
</dbReference>
<reference evidence="3 4" key="1">
    <citation type="submission" date="2020-08" db="EMBL/GenBank/DDBJ databases">
        <title>Genomic Encyclopedia of Type Strains, Phase IV (KMG-V): Genome sequencing to study the core and pangenomes of soil and plant-associated prokaryotes.</title>
        <authorList>
            <person name="Whitman W."/>
        </authorList>
    </citation>
    <scope>NUCLEOTIDE SEQUENCE [LARGE SCALE GENOMIC DNA]</scope>
    <source>
        <strain evidence="3 4">SEMIA 4089</strain>
    </source>
</reference>
<evidence type="ECO:0000256" key="1">
    <source>
        <dbReference type="HAMAP-Rule" id="MF_00771"/>
    </source>
</evidence>
<dbReference type="Pfam" id="PF01878">
    <property type="entry name" value="EVE"/>
    <property type="match status" value="1"/>
</dbReference>
<dbReference type="NCBIfam" id="NF002616">
    <property type="entry name" value="PRK02268.1-2"/>
    <property type="match status" value="1"/>
</dbReference>
<evidence type="ECO:0000259" key="2">
    <source>
        <dbReference type="Pfam" id="PF01878"/>
    </source>
</evidence>
<dbReference type="SUPFAM" id="SSF88697">
    <property type="entry name" value="PUA domain-like"/>
    <property type="match status" value="1"/>
</dbReference>
<accession>A0A7W6W6E4</accession>
<evidence type="ECO:0000313" key="3">
    <source>
        <dbReference type="EMBL" id="MBB4237584.1"/>
    </source>
</evidence>
<protein>
    <recommendedName>
        <fullName evidence="1">UPF0310 protein GGD57_004186</fullName>
    </recommendedName>
</protein>
<dbReference type="CDD" id="cd21132">
    <property type="entry name" value="EVE-like"/>
    <property type="match status" value="1"/>
</dbReference>
<proteinExistence type="inferred from homology"/>
<feature type="domain" description="EVE" evidence="2">
    <location>
        <begin position="5"/>
        <end position="134"/>
    </location>
</feature>
<name>A0A7W6W6E4_9HYPH</name>
<dbReference type="RefSeq" id="WP_184472121.1">
    <property type="nucleotide sequence ID" value="NZ_JACIFY010000016.1"/>
</dbReference>
<evidence type="ECO:0000313" key="4">
    <source>
        <dbReference type="Proteomes" id="UP000540909"/>
    </source>
</evidence>
<comment type="caution">
    <text evidence="3">The sequence shown here is derived from an EMBL/GenBank/DDBJ whole genome shotgun (WGS) entry which is preliminary data.</text>
</comment>
<dbReference type="Proteomes" id="UP000540909">
    <property type="component" value="Unassembled WGS sequence"/>
</dbReference>